<proteinExistence type="inferred from homology"/>
<evidence type="ECO:0000256" key="1">
    <source>
        <dbReference type="ARBA" id="ARBA00004726"/>
    </source>
</evidence>
<evidence type="ECO:0000259" key="15">
    <source>
        <dbReference type="SMART" id="SM00904"/>
    </source>
</evidence>
<dbReference type="EC" id="2.7.7.2" evidence="14"/>
<dbReference type="Pfam" id="PF06574">
    <property type="entry name" value="FAD_syn"/>
    <property type="match status" value="1"/>
</dbReference>
<dbReference type="PANTHER" id="PTHR22749">
    <property type="entry name" value="RIBOFLAVIN KINASE/FMN ADENYLYLTRANSFERASE"/>
    <property type="match status" value="1"/>
</dbReference>
<keyword evidence="5 14" id="KW-0808">Transferase</keyword>
<dbReference type="GO" id="GO:0005524">
    <property type="term" value="F:ATP binding"/>
    <property type="evidence" value="ECO:0007669"/>
    <property type="project" value="UniProtKB-UniRule"/>
</dbReference>
<dbReference type="Proteomes" id="UP000754750">
    <property type="component" value="Unassembled WGS sequence"/>
</dbReference>
<comment type="pathway">
    <text evidence="2 14">Cofactor biosynthesis; FMN biosynthesis; FMN from riboflavin (ATP route): step 1/1.</text>
</comment>
<evidence type="ECO:0000256" key="9">
    <source>
        <dbReference type="ARBA" id="ARBA00022827"/>
    </source>
</evidence>
<comment type="caution">
    <text evidence="16">The sequence shown here is derived from an EMBL/GenBank/DDBJ whole genome shotgun (WGS) entry which is preliminary data.</text>
</comment>
<keyword evidence="9 14" id="KW-0274">FAD</keyword>
<accession>A0A928Q4X0</accession>
<dbReference type="InterPro" id="IPR015865">
    <property type="entry name" value="Riboflavin_kinase_bac/euk"/>
</dbReference>
<comment type="catalytic activity">
    <reaction evidence="12 14">
        <text>riboflavin + ATP = FMN + ADP + H(+)</text>
        <dbReference type="Rhea" id="RHEA:14357"/>
        <dbReference type="ChEBI" id="CHEBI:15378"/>
        <dbReference type="ChEBI" id="CHEBI:30616"/>
        <dbReference type="ChEBI" id="CHEBI:57986"/>
        <dbReference type="ChEBI" id="CHEBI:58210"/>
        <dbReference type="ChEBI" id="CHEBI:456216"/>
        <dbReference type="EC" id="2.7.1.26"/>
    </reaction>
</comment>
<evidence type="ECO:0000256" key="8">
    <source>
        <dbReference type="ARBA" id="ARBA00022777"/>
    </source>
</evidence>
<evidence type="ECO:0000256" key="5">
    <source>
        <dbReference type="ARBA" id="ARBA00022679"/>
    </source>
</evidence>
<name>A0A928Q4X0_9FIRM</name>
<evidence type="ECO:0000313" key="16">
    <source>
        <dbReference type="EMBL" id="MBE6833222.1"/>
    </source>
</evidence>
<keyword evidence="10 14" id="KW-0067">ATP-binding</keyword>
<dbReference type="GO" id="GO:0006747">
    <property type="term" value="P:FAD biosynthetic process"/>
    <property type="evidence" value="ECO:0007669"/>
    <property type="project" value="UniProtKB-UniRule"/>
</dbReference>
<dbReference type="NCBIfam" id="TIGR00083">
    <property type="entry name" value="ribF"/>
    <property type="match status" value="1"/>
</dbReference>
<keyword evidence="7 14" id="KW-0547">Nucleotide-binding</keyword>
<keyword evidence="11" id="KW-0511">Multifunctional enzyme</keyword>
<dbReference type="GO" id="GO:0008531">
    <property type="term" value="F:riboflavin kinase activity"/>
    <property type="evidence" value="ECO:0007669"/>
    <property type="project" value="UniProtKB-UniRule"/>
</dbReference>
<evidence type="ECO:0000256" key="7">
    <source>
        <dbReference type="ARBA" id="ARBA00022741"/>
    </source>
</evidence>
<evidence type="ECO:0000256" key="6">
    <source>
        <dbReference type="ARBA" id="ARBA00022695"/>
    </source>
</evidence>
<organism evidence="16 17">
    <name type="scientific">Faecalispora sporosphaeroides</name>
    <dbReference type="NCBI Taxonomy" id="1549"/>
    <lineage>
        <taxon>Bacteria</taxon>
        <taxon>Bacillati</taxon>
        <taxon>Bacillota</taxon>
        <taxon>Clostridia</taxon>
        <taxon>Eubacteriales</taxon>
        <taxon>Oscillospiraceae</taxon>
        <taxon>Faecalispora</taxon>
    </lineage>
</organism>
<dbReference type="GO" id="GO:0003919">
    <property type="term" value="F:FMN adenylyltransferase activity"/>
    <property type="evidence" value="ECO:0007669"/>
    <property type="project" value="UniProtKB-UniRule"/>
</dbReference>
<evidence type="ECO:0000256" key="10">
    <source>
        <dbReference type="ARBA" id="ARBA00022840"/>
    </source>
</evidence>
<dbReference type="PANTHER" id="PTHR22749:SF6">
    <property type="entry name" value="RIBOFLAVIN KINASE"/>
    <property type="match status" value="1"/>
</dbReference>
<evidence type="ECO:0000313" key="17">
    <source>
        <dbReference type="Proteomes" id="UP000754750"/>
    </source>
</evidence>
<comment type="pathway">
    <text evidence="1 14">Cofactor biosynthesis; FAD biosynthesis; FAD from FMN: step 1/1.</text>
</comment>
<dbReference type="Pfam" id="PF01687">
    <property type="entry name" value="Flavokinase"/>
    <property type="match status" value="1"/>
</dbReference>
<feature type="domain" description="Riboflavin kinase" evidence="15">
    <location>
        <begin position="179"/>
        <end position="303"/>
    </location>
</feature>
<sequence length="313" mass="34378">MRLQVFHDLKQIAPSESAVAMGVFDGVHLGHQRVISCVTFTARKLVPTVFTFDASPQEMFKGDGDLRLTAGESKLRLFERLGVRRVYMPRFEEVRALSPREFVENVLHGVMRAKEVSCGFNFHFGRGGRAGSAELKELCAQFGIEVAVVPALTLDGRPVSSTRIREALQAGDTAEAARLLGRFYAVDFPVAHGRQLGRKLGAPTINQPFPKGFLCPRFGVYASVVTVGGKRYAGVTNIGMRPTVGSDGVLAETMIDGFSGDLYGRRVPVELVCFLRPEQKFGDLDQLRQAILRDADTARGLVSPYLQTREAMV</sequence>
<keyword evidence="4 14" id="KW-0288">FMN</keyword>
<dbReference type="SUPFAM" id="SSF82114">
    <property type="entry name" value="Riboflavin kinase-like"/>
    <property type="match status" value="1"/>
</dbReference>
<keyword evidence="6 14" id="KW-0548">Nucleotidyltransferase</keyword>
<dbReference type="GO" id="GO:0009231">
    <property type="term" value="P:riboflavin biosynthetic process"/>
    <property type="evidence" value="ECO:0007669"/>
    <property type="project" value="InterPro"/>
</dbReference>
<dbReference type="EMBL" id="SVNY01000003">
    <property type="protein sequence ID" value="MBE6833222.1"/>
    <property type="molecule type" value="Genomic_DNA"/>
</dbReference>
<dbReference type="SMART" id="SM00904">
    <property type="entry name" value="Flavokinase"/>
    <property type="match status" value="1"/>
</dbReference>
<dbReference type="InterPro" id="IPR015864">
    <property type="entry name" value="FAD_synthase"/>
</dbReference>
<evidence type="ECO:0000256" key="11">
    <source>
        <dbReference type="ARBA" id="ARBA00023268"/>
    </source>
</evidence>
<dbReference type="Gene3D" id="2.40.30.30">
    <property type="entry name" value="Riboflavin kinase-like"/>
    <property type="match status" value="1"/>
</dbReference>
<comment type="catalytic activity">
    <reaction evidence="13 14">
        <text>FMN + ATP + H(+) = FAD + diphosphate</text>
        <dbReference type="Rhea" id="RHEA:17237"/>
        <dbReference type="ChEBI" id="CHEBI:15378"/>
        <dbReference type="ChEBI" id="CHEBI:30616"/>
        <dbReference type="ChEBI" id="CHEBI:33019"/>
        <dbReference type="ChEBI" id="CHEBI:57692"/>
        <dbReference type="ChEBI" id="CHEBI:58210"/>
        <dbReference type="EC" id="2.7.7.2"/>
    </reaction>
</comment>
<reference evidence="16" key="1">
    <citation type="submission" date="2019-04" db="EMBL/GenBank/DDBJ databases">
        <title>Evolution of Biomass-Degrading Anaerobic Consortia Revealed by Metagenomics.</title>
        <authorList>
            <person name="Peng X."/>
        </authorList>
    </citation>
    <scope>NUCLEOTIDE SEQUENCE</scope>
    <source>
        <strain evidence="16">SIG551</strain>
    </source>
</reference>
<dbReference type="CDD" id="cd02064">
    <property type="entry name" value="FAD_synthetase_N"/>
    <property type="match status" value="1"/>
</dbReference>
<dbReference type="InterPro" id="IPR002606">
    <property type="entry name" value="Riboflavin_kinase_bac"/>
</dbReference>
<dbReference type="EC" id="2.7.1.26" evidence="14"/>
<dbReference type="GO" id="GO:0009398">
    <property type="term" value="P:FMN biosynthetic process"/>
    <property type="evidence" value="ECO:0007669"/>
    <property type="project" value="UniProtKB-UniRule"/>
</dbReference>
<gene>
    <name evidence="16" type="primary">ribF</name>
    <name evidence="16" type="ORF">E7512_06515</name>
</gene>
<dbReference type="InterPro" id="IPR014729">
    <property type="entry name" value="Rossmann-like_a/b/a_fold"/>
</dbReference>
<dbReference type="SUPFAM" id="SSF52374">
    <property type="entry name" value="Nucleotidylyl transferase"/>
    <property type="match status" value="1"/>
</dbReference>
<evidence type="ECO:0000256" key="3">
    <source>
        <dbReference type="ARBA" id="ARBA00022630"/>
    </source>
</evidence>
<dbReference type="InterPro" id="IPR023468">
    <property type="entry name" value="Riboflavin_kinase"/>
</dbReference>
<dbReference type="Gene3D" id="3.40.50.620">
    <property type="entry name" value="HUPs"/>
    <property type="match status" value="1"/>
</dbReference>
<dbReference type="AlphaFoldDB" id="A0A928Q4X0"/>
<evidence type="ECO:0000256" key="13">
    <source>
        <dbReference type="ARBA" id="ARBA00049494"/>
    </source>
</evidence>
<keyword evidence="8 14" id="KW-0418">Kinase</keyword>
<dbReference type="PIRSF" id="PIRSF004491">
    <property type="entry name" value="FAD_Synth"/>
    <property type="match status" value="1"/>
</dbReference>
<evidence type="ECO:0000256" key="4">
    <source>
        <dbReference type="ARBA" id="ARBA00022643"/>
    </source>
</evidence>
<comment type="similarity">
    <text evidence="14">Belongs to the ribF family.</text>
</comment>
<keyword evidence="3 14" id="KW-0285">Flavoprotein</keyword>
<protein>
    <recommendedName>
        <fullName evidence="14">Riboflavin biosynthesis protein</fullName>
    </recommendedName>
    <domain>
        <recommendedName>
            <fullName evidence="14">Riboflavin kinase</fullName>
            <ecNumber evidence="14">2.7.1.26</ecNumber>
        </recommendedName>
        <alternativeName>
            <fullName evidence="14">Flavokinase</fullName>
        </alternativeName>
    </domain>
    <domain>
        <recommendedName>
            <fullName evidence="14">FMN adenylyltransferase</fullName>
            <ecNumber evidence="14">2.7.7.2</ecNumber>
        </recommendedName>
        <alternativeName>
            <fullName evidence="14">FAD pyrophosphorylase</fullName>
        </alternativeName>
        <alternativeName>
            <fullName evidence="14">FAD synthase</fullName>
        </alternativeName>
    </domain>
</protein>
<evidence type="ECO:0000256" key="2">
    <source>
        <dbReference type="ARBA" id="ARBA00005201"/>
    </source>
</evidence>
<evidence type="ECO:0000256" key="14">
    <source>
        <dbReference type="PIRNR" id="PIRNR004491"/>
    </source>
</evidence>
<dbReference type="InterPro" id="IPR023465">
    <property type="entry name" value="Riboflavin_kinase_dom_sf"/>
</dbReference>
<evidence type="ECO:0000256" key="12">
    <source>
        <dbReference type="ARBA" id="ARBA00047880"/>
    </source>
</evidence>
<dbReference type="RefSeq" id="WP_020074331.1">
    <property type="nucleotide sequence ID" value="NZ_JBKWRC010000002.1"/>
</dbReference>